<dbReference type="Pfam" id="PF07707">
    <property type="entry name" value="BACK"/>
    <property type="match status" value="1"/>
</dbReference>
<dbReference type="Pfam" id="PF07534">
    <property type="entry name" value="TLD"/>
    <property type="match status" value="1"/>
</dbReference>
<keyword evidence="3" id="KW-1185">Reference proteome</keyword>
<sequence length="354" mass="41227">MHDKSEWLQNNFALVLHTIFERDACKELFLYCMDKICWNPNIIFKSPEFLDFESSILIHILKQNNLQIEEIDIWDHLIRWGMAQSSLSDLDISKWSKDDFLNLQETLKDLIPLIRFSELSNEYYDKIFPFRDILPLTLKNDIKTFLESKYLPDSMLPPRNPIISIDSNIMLPQQALKIPEWIIQVQKTAFIPSSRLLYQFKLLLRGSRDGFTPQTFHEKCDNKGPTLVVLKIHGDNQVIGGYNPIGWKSLKTNRWQYTKESFLFSFGNRGNLDDAKLSKVQPGSEAIYDDPSFGPCFGKTDLDMRKNFNEKDNCSAKKRCYKHTITNSTKFAVEDYEVFQVSCHLISAENNSVI</sequence>
<organism evidence="2 3">
    <name type="scientific">Gigaspora rosea</name>
    <dbReference type="NCBI Taxonomy" id="44941"/>
    <lineage>
        <taxon>Eukaryota</taxon>
        <taxon>Fungi</taxon>
        <taxon>Fungi incertae sedis</taxon>
        <taxon>Mucoromycota</taxon>
        <taxon>Glomeromycotina</taxon>
        <taxon>Glomeromycetes</taxon>
        <taxon>Diversisporales</taxon>
        <taxon>Gigasporaceae</taxon>
        <taxon>Gigaspora</taxon>
    </lineage>
</organism>
<evidence type="ECO:0000259" key="1">
    <source>
        <dbReference type="PROSITE" id="PS51886"/>
    </source>
</evidence>
<gene>
    <name evidence="2" type="ORF">C2G38_487770</name>
</gene>
<dbReference type="InterPro" id="IPR006571">
    <property type="entry name" value="TLDc_dom"/>
</dbReference>
<evidence type="ECO:0000313" key="2">
    <source>
        <dbReference type="EMBL" id="RIB06764.1"/>
    </source>
</evidence>
<evidence type="ECO:0000313" key="3">
    <source>
        <dbReference type="Proteomes" id="UP000266673"/>
    </source>
</evidence>
<dbReference type="Proteomes" id="UP000266673">
    <property type="component" value="Unassembled WGS sequence"/>
</dbReference>
<dbReference type="Gene3D" id="1.25.40.420">
    <property type="match status" value="1"/>
</dbReference>
<reference evidence="2 3" key="1">
    <citation type="submission" date="2018-06" db="EMBL/GenBank/DDBJ databases">
        <title>Comparative genomics reveals the genomic features of Rhizophagus irregularis, R. cerebriforme, R. diaphanum and Gigaspora rosea, and their symbiotic lifestyle signature.</title>
        <authorList>
            <person name="Morin E."/>
            <person name="San Clemente H."/>
            <person name="Chen E.C.H."/>
            <person name="De La Providencia I."/>
            <person name="Hainaut M."/>
            <person name="Kuo A."/>
            <person name="Kohler A."/>
            <person name="Murat C."/>
            <person name="Tang N."/>
            <person name="Roy S."/>
            <person name="Loubradou J."/>
            <person name="Henrissat B."/>
            <person name="Grigoriev I.V."/>
            <person name="Corradi N."/>
            <person name="Roux C."/>
            <person name="Martin F.M."/>
        </authorList>
    </citation>
    <scope>NUCLEOTIDE SEQUENCE [LARGE SCALE GENOMIC DNA]</scope>
    <source>
        <strain evidence="2 3">DAOM 194757</strain>
    </source>
</reference>
<dbReference type="SMART" id="SM00584">
    <property type="entry name" value="TLDc"/>
    <property type="match status" value="1"/>
</dbReference>
<dbReference type="AlphaFoldDB" id="A0A397U9C0"/>
<feature type="domain" description="TLDc" evidence="1">
    <location>
        <begin position="177"/>
        <end position="342"/>
    </location>
</feature>
<dbReference type="PROSITE" id="PS51886">
    <property type="entry name" value="TLDC"/>
    <property type="match status" value="1"/>
</dbReference>
<comment type="caution">
    <text evidence="2">The sequence shown here is derived from an EMBL/GenBank/DDBJ whole genome shotgun (WGS) entry which is preliminary data.</text>
</comment>
<dbReference type="OrthoDB" id="194443at2759"/>
<dbReference type="EMBL" id="QKWP01001763">
    <property type="protein sequence ID" value="RIB06764.1"/>
    <property type="molecule type" value="Genomic_DNA"/>
</dbReference>
<name>A0A397U9C0_9GLOM</name>
<dbReference type="PANTHER" id="PTHR23354">
    <property type="entry name" value="NUCLEOLAR PROTEIN 7/ESTROGEN RECEPTOR COACTIVATOR-RELATED"/>
    <property type="match status" value="1"/>
</dbReference>
<accession>A0A397U9C0</accession>
<dbReference type="InterPro" id="IPR011705">
    <property type="entry name" value="BACK"/>
</dbReference>
<protein>
    <recommendedName>
        <fullName evidence="1">TLDc domain-containing protein</fullName>
    </recommendedName>
</protein>
<proteinExistence type="predicted"/>